<accession>A0A0S4TCW3</accession>
<feature type="region of interest" description="Disordered" evidence="1">
    <location>
        <begin position="36"/>
        <end position="73"/>
    </location>
</feature>
<dbReference type="Proteomes" id="UP000199752">
    <property type="component" value="Chromosome 3"/>
</dbReference>
<dbReference type="VEuPathDB" id="CryptoDB:Chro.30074"/>
<evidence type="ECO:0000313" key="4">
    <source>
        <dbReference type="EMBL" id="PPS92993.1"/>
    </source>
</evidence>
<evidence type="ECO:0000256" key="2">
    <source>
        <dbReference type="SAM" id="SignalP"/>
    </source>
</evidence>
<dbReference type="EMBL" id="JTAI01000025">
    <property type="protein sequence ID" value="PPS92993.1"/>
    <property type="molecule type" value="Genomic_DNA"/>
</dbReference>
<dbReference type="VEuPathDB" id="CryptoDB:CHUDEA3_560"/>
<evidence type="ECO:0000313" key="3">
    <source>
        <dbReference type="EMBL" id="CUV04886.1"/>
    </source>
</evidence>
<reference evidence="4 5" key="1">
    <citation type="submission" date="2014-11" db="EMBL/GenBank/DDBJ databases">
        <title>Comparative genomic analysis of Cryptosporidium hominis reveals occurrence of genetic recombination in virulent subtypes.</title>
        <authorList>
            <person name="Guo Y."/>
            <person name="Tang K."/>
            <person name="Frace M."/>
            <person name="Li N."/>
            <person name="Roellig D.M."/>
            <person name="Sammons S."/>
            <person name="Knipe K."/>
            <person name="Rowe L."/>
            <person name="Feng Y."/>
            <person name="Xiao L."/>
        </authorList>
    </citation>
    <scope>NUCLEOTIDE SEQUENCE [LARGE SCALE GENOMIC DNA]</scope>
    <source>
        <strain evidence="4">30976</strain>
    </source>
</reference>
<feature type="signal peptide" evidence="2">
    <location>
        <begin position="1"/>
        <end position="31"/>
    </location>
</feature>
<proteinExistence type="predicted"/>
<evidence type="ECO:0000256" key="1">
    <source>
        <dbReference type="SAM" id="MobiDB-lite"/>
    </source>
</evidence>
<evidence type="ECO:0008006" key="6">
    <source>
        <dbReference type="Google" id="ProtNLM"/>
    </source>
</evidence>
<feature type="chain" id="PRO_5006627595" description="Protein kinase domain-containing protein" evidence="2">
    <location>
        <begin position="32"/>
        <end position="550"/>
    </location>
</feature>
<dbReference type="VEuPathDB" id="CryptoDB:ChTU502y2012_384g0080"/>
<keyword evidence="5" id="KW-1185">Reference proteome</keyword>
<dbReference type="Proteomes" id="UP001429100">
    <property type="component" value="Unassembled WGS sequence"/>
</dbReference>
<gene>
    <name evidence="3" type="ORF">CHUDEA3_560</name>
    <name evidence="4" type="ORF">GY17_00003854</name>
</gene>
<keyword evidence="2" id="KW-0732">Signal</keyword>
<dbReference type="VEuPathDB" id="CryptoDB:GY17_00003854"/>
<sequence length="550" mass="63058">MNFVKEFGLVLLLLQLILWITLIQELSIVKAADSRSGNKSGLRKRSGLTPQGTSKVSSDSSKKESNSAGEEGINSVEELRGINPMKAHSIGRVVEICNGQNVLKGESKKKFFFLKCESDKNQKVVSVPQINQITKKAVEGSSEKTVLVNWKLNLEGANSALVYAILFVTSTLQYSVMENCLVLPRNQVLKGDPKNPDLAQKLYDCSVGSKVQPITSFHILAKIDTYFNLRPARLYNELERAMRISQLSYSYKANSKTPEVRVSLHPKYYVINDKNGNEVFNEMLFIEKLDAIPYIKVIVVLKDENLLHDLLIGKEFQEQKAQVGRWYRRMLRGIWLPFYTAAMFMLQNGNKVHCDLHTRNIMISIDPNFGSDKWKTINTMLELAAVTPTSMKIIDIGNTISMNSHEIQYENDPCRKYERRPYEDIGLLDFRILDPLTAPAKPPTFLPEEEKIFSEDVKPDDINNIRSLIKYYNMKLSKLKAAIRSVHQWESCRVKRVNKKTRRLHQEIDKYPCRFIDQKQALLEACKILKRYTAEQFMGVPSCNFSSRRK</sequence>
<reference evidence="3" key="2">
    <citation type="submission" date="2015-08" db="EMBL/GenBank/DDBJ databases">
        <authorList>
            <person name="Babu N.S."/>
            <person name="Beckwith C.J."/>
            <person name="Beseler K.G."/>
            <person name="Brison A."/>
            <person name="Carone J.V."/>
            <person name="Caskin T.P."/>
            <person name="Diamond M."/>
            <person name="Durham M.E."/>
            <person name="Foxe J.M."/>
            <person name="Go M."/>
            <person name="Henderson B.A."/>
            <person name="Jones I.B."/>
            <person name="McGettigan J.A."/>
            <person name="Micheletti S.J."/>
            <person name="Nasrallah M.E."/>
            <person name="Ortiz D."/>
            <person name="Piller C.R."/>
            <person name="Privatt S.R."/>
            <person name="Schneider S.L."/>
            <person name="Sharp S."/>
            <person name="Smith T.C."/>
            <person name="Stanton J.D."/>
            <person name="Ullery H.E."/>
            <person name="Wilson R.J."/>
            <person name="Serrano M.G."/>
            <person name="Buck G."/>
            <person name="Lee V."/>
            <person name="Wang Y."/>
            <person name="Carvalho R."/>
            <person name="Voegtly L."/>
            <person name="Shi R."/>
            <person name="Duckworth R."/>
            <person name="Johnson A."/>
            <person name="Loviza R."/>
            <person name="Walstead R."/>
            <person name="Shah Z."/>
            <person name="Kiflezghi M."/>
            <person name="Wade K."/>
            <person name="Ball S.L."/>
            <person name="Bradley K.W."/>
            <person name="Asai D.J."/>
            <person name="Bowman C.A."/>
            <person name="Russell D.A."/>
            <person name="Pope W.H."/>
            <person name="Jacobs-Sera D."/>
            <person name="Hendrix R.W."/>
            <person name="Hatfull G.F."/>
        </authorList>
    </citation>
    <scope>NUCLEOTIDE SEQUENCE [LARGE SCALE GENOMIC DNA]</scope>
</reference>
<reference evidence="4 5" key="3">
    <citation type="submission" date="2017-10" db="EMBL/GenBank/DDBJ databases">
        <title>Consistent, comparative and evidence-based genome annotation and re-annotation for the closely-related species, Cryptosporidium parvum, C. hominis and C. tyzzeri.</title>
        <authorList>
            <person name="Baptista R.P."/>
            <person name="Li Y."/>
            <person name="Sateriale A."/>
            <person name="Striepen B."/>
            <person name="Kissinger J.C."/>
        </authorList>
    </citation>
    <scope>NUCLEOTIDE SEQUENCE [LARGE SCALE GENOMIC DNA]</scope>
    <source>
        <strain evidence="4">30976</strain>
    </source>
</reference>
<organism evidence="3">
    <name type="scientific">Cryptosporidium hominis</name>
    <dbReference type="NCBI Taxonomy" id="237895"/>
    <lineage>
        <taxon>Eukaryota</taxon>
        <taxon>Sar</taxon>
        <taxon>Alveolata</taxon>
        <taxon>Apicomplexa</taxon>
        <taxon>Conoidasida</taxon>
        <taxon>Coccidia</taxon>
        <taxon>Eucoccidiorida</taxon>
        <taxon>Eimeriorina</taxon>
        <taxon>Cryptosporidiidae</taxon>
        <taxon>Cryptosporidium</taxon>
    </lineage>
</organism>
<protein>
    <recommendedName>
        <fullName evidence="6">Protein kinase domain-containing protein</fullName>
    </recommendedName>
</protein>
<dbReference type="AlphaFoldDB" id="A0A0S4TCW3"/>
<dbReference type="OrthoDB" id="341661at2759"/>
<name>A0A0S4TCW3_CRYHO</name>
<evidence type="ECO:0000313" key="5">
    <source>
        <dbReference type="Proteomes" id="UP001429100"/>
    </source>
</evidence>
<dbReference type="EMBL" id="LN877949">
    <property type="protein sequence ID" value="CUV04886.1"/>
    <property type="molecule type" value="Genomic_DNA"/>
</dbReference>